<accession>A0A227IPF7</accession>
<feature type="non-terminal residue" evidence="1">
    <location>
        <position position="81"/>
    </location>
</feature>
<dbReference type="Proteomes" id="UP000214596">
    <property type="component" value="Unassembled WGS sequence"/>
</dbReference>
<dbReference type="Gene3D" id="3.10.105.10">
    <property type="entry name" value="Dipeptide-binding Protein, Domain 3"/>
    <property type="match status" value="1"/>
</dbReference>
<evidence type="ECO:0000313" key="1">
    <source>
        <dbReference type="EMBL" id="OXE23994.1"/>
    </source>
</evidence>
<comment type="caution">
    <text evidence="1">The sequence shown here is derived from an EMBL/GenBank/DDBJ whole genome shotgun (WGS) entry which is preliminary data.</text>
</comment>
<proteinExistence type="predicted"/>
<name>A0A227IPF7_VIBPH</name>
<reference evidence="1 2" key="1">
    <citation type="journal article" date="2017" name="Appl. Environ. Microbiol.">
        <title>Parallel evolution of two clades of a major Atlantic endemic Vibrio parahaemolyticus pathogen lineage by independent acquisition of related pathogenicity islands.</title>
        <authorList>
            <person name="Xu F."/>
            <person name="Gonzalez-Escalona N."/>
            <person name="Drees K.P."/>
            <person name="Sebra R.P."/>
            <person name="Cooper V.S."/>
            <person name="Jones S.H."/>
            <person name="Whistler C.A."/>
        </authorList>
    </citation>
    <scope>NUCLEOTIDE SEQUENCE [LARGE SCALE GENOMIC DNA]</scope>
    <source>
        <strain evidence="1 2">MAVP-3</strain>
    </source>
</reference>
<dbReference type="Gene3D" id="3.40.190.10">
    <property type="entry name" value="Periplasmic binding protein-like II"/>
    <property type="match status" value="1"/>
</dbReference>
<organism evidence="1 2">
    <name type="scientific">Vibrio parahaemolyticus</name>
    <dbReference type="NCBI Taxonomy" id="670"/>
    <lineage>
        <taxon>Bacteria</taxon>
        <taxon>Pseudomonadati</taxon>
        <taxon>Pseudomonadota</taxon>
        <taxon>Gammaproteobacteria</taxon>
        <taxon>Vibrionales</taxon>
        <taxon>Vibrionaceae</taxon>
        <taxon>Vibrio</taxon>
    </lineage>
</organism>
<dbReference type="EMBL" id="NIXT01005147">
    <property type="protein sequence ID" value="OXE23994.1"/>
    <property type="molecule type" value="Genomic_DNA"/>
</dbReference>
<dbReference type="AlphaFoldDB" id="A0A227IPF7"/>
<dbReference type="SUPFAM" id="SSF53850">
    <property type="entry name" value="Periplasmic binding protein-like II"/>
    <property type="match status" value="1"/>
</dbReference>
<feature type="non-terminal residue" evidence="1">
    <location>
        <position position="1"/>
    </location>
</feature>
<gene>
    <name evidence="1" type="ORF">CA163_37555</name>
</gene>
<sequence>SKLQSGDGMPRFAMHFYKNDKLDSLLNSFYKTADKQEQLEIAHGIQQIIAQDQVTIPVLSGAYMYQYNTTRFTGWWNEENP</sequence>
<evidence type="ECO:0008006" key="3">
    <source>
        <dbReference type="Google" id="ProtNLM"/>
    </source>
</evidence>
<protein>
    <recommendedName>
        <fullName evidence="3">Peptide ABC transporter substrate-binding protein</fullName>
    </recommendedName>
</protein>
<evidence type="ECO:0000313" key="2">
    <source>
        <dbReference type="Proteomes" id="UP000214596"/>
    </source>
</evidence>